<reference evidence="4 5" key="1">
    <citation type="journal article" date="2013" name="BMC Genomics">
        <title>The miniature genome of a carnivorous plant Genlisea aurea contains a low number of genes and short non-coding sequences.</title>
        <authorList>
            <person name="Leushkin E.V."/>
            <person name="Sutormin R.A."/>
            <person name="Nabieva E.R."/>
            <person name="Penin A.A."/>
            <person name="Kondrashov A.S."/>
            <person name="Logacheva M.D."/>
        </authorList>
    </citation>
    <scope>NUCLEOTIDE SEQUENCE [LARGE SCALE GENOMIC DNA]</scope>
</reference>
<evidence type="ECO:0000313" key="4">
    <source>
        <dbReference type="EMBL" id="EPS68015.1"/>
    </source>
</evidence>
<dbReference type="GO" id="GO:0003729">
    <property type="term" value="F:mRNA binding"/>
    <property type="evidence" value="ECO:0007669"/>
    <property type="project" value="UniProtKB-ARBA"/>
</dbReference>
<comment type="similarity">
    <text evidence="1">Belongs to the PPR family. P subfamily.</text>
</comment>
<organism evidence="4 5">
    <name type="scientific">Genlisea aurea</name>
    <dbReference type="NCBI Taxonomy" id="192259"/>
    <lineage>
        <taxon>Eukaryota</taxon>
        <taxon>Viridiplantae</taxon>
        <taxon>Streptophyta</taxon>
        <taxon>Embryophyta</taxon>
        <taxon>Tracheophyta</taxon>
        <taxon>Spermatophyta</taxon>
        <taxon>Magnoliopsida</taxon>
        <taxon>eudicotyledons</taxon>
        <taxon>Gunneridae</taxon>
        <taxon>Pentapetalae</taxon>
        <taxon>asterids</taxon>
        <taxon>lamiids</taxon>
        <taxon>Lamiales</taxon>
        <taxon>Lentibulariaceae</taxon>
        <taxon>Genlisea</taxon>
    </lineage>
</organism>
<keyword evidence="5" id="KW-1185">Reference proteome</keyword>
<dbReference type="Pfam" id="PF01535">
    <property type="entry name" value="PPR"/>
    <property type="match status" value="1"/>
</dbReference>
<dbReference type="AlphaFoldDB" id="S8CMS4"/>
<dbReference type="PROSITE" id="PS51375">
    <property type="entry name" value="PPR"/>
    <property type="match status" value="1"/>
</dbReference>
<dbReference type="Gene3D" id="1.25.40.10">
    <property type="entry name" value="Tetratricopeptide repeat domain"/>
    <property type="match status" value="2"/>
</dbReference>
<sequence length="365" mass="41190">FGFCRNGGARRGNVVVRSIASSVEAGDLISRKDESNLADDDSLVEGNDDLRNRIFRERLPKRSVSNVLQKWIDEGRRIEASDLRSISRDLRRSQRYKHALEISEWMVSHEEYHLSSSDYAIRIDLMAKVFGTSAAERYFEALPSSAKTNETYTALLHCYASLKQVENAEALFERIEPLPSSAITYNELMTLYVSADQPEKVPAIVHQMKQNNVAPDLFTYNLWVTSSATLSNSTDEVNRILDQMGSDEGRNESWIRYIKMVKAYLFAVGTMKSSRREAVAYEFLVMMYGAMEEKRKVDGVWKCMSGMGGNYASAVVSYLMLGDCDDEVAGIVEQWRRRNGGSEFDSSMWDKLVGGLESVGFGDEA</sequence>
<evidence type="ECO:0000256" key="1">
    <source>
        <dbReference type="ARBA" id="ARBA00007626"/>
    </source>
</evidence>
<feature type="repeat" description="PPR" evidence="3">
    <location>
        <begin position="181"/>
        <end position="215"/>
    </location>
</feature>
<accession>S8CMS4</accession>
<dbReference type="InterPro" id="IPR002885">
    <property type="entry name" value="PPR_rpt"/>
</dbReference>
<dbReference type="NCBIfam" id="TIGR00756">
    <property type="entry name" value="PPR"/>
    <property type="match status" value="2"/>
</dbReference>
<evidence type="ECO:0000256" key="2">
    <source>
        <dbReference type="ARBA" id="ARBA00022737"/>
    </source>
</evidence>
<dbReference type="OrthoDB" id="185373at2759"/>
<keyword evidence="2" id="KW-0677">Repeat</keyword>
<comment type="caution">
    <text evidence="4">The sequence shown here is derived from an EMBL/GenBank/DDBJ whole genome shotgun (WGS) entry which is preliminary data.</text>
</comment>
<dbReference type="Pfam" id="PF13041">
    <property type="entry name" value="PPR_2"/>
    <property type="match status" value="1"/>
</dbReference>
<evidence type="ECO:0000313" key="5">
    <source>
        <dbReference type="Proteomes" id="UP000015453"/>
    </source>
</evidence>
<dbReference type="InterPro" id="IPR011990">
    <property type="entry name" value="TPR-like_helical_dom_sf"/>
</dbReference>
<feature type="non-terminal residue" evidence="4">
    <location>
        <position position="365"/>
    </location>
</feature>
<dbReference type="GO" id="GO:0005739">
    <property type="term" value="C:mitochondrion"/>
    <property type="evidence" value="ECO:0007669"/>
    <property type="project" value="TreeGrafter"/>
</dbReference>
<name>S8CMS4_9LAMI</name>
<dbReference type="PANTHER" id="PTHR45717">
    <property type="entry name" value="OS12G0527900 PROTEIN"/>
    <property type="match status" value="1"/>
</dbReference>
<protein>
    <recommendedName>
        <fullName evidence="6">Pentacotripeptide-repeat region of PRORP domain-containing protein</fullName>
    </recommendedName>
</protein>
<proteinExistence type="inferred from homology"/>
<evidence type="ECO:0008006" key="6">
    <source>
        <dbReference type="Google" id="ProtNLM"/>
    </source>
</evidence>
<evidence type="ECO:0000256" key="3">
    <source>
        <dbReference type="PROSITE-ProRule" id="PRU00708"/>
    </source>
</evidence>
<dbReference type="EMBL" id="AUSU01002821">
    <property type="protein sequence ID" value="EPS68015.1"/>
    <property type="molecule type" value="Genomic_DNA"/>
</dbReference>
<feature type="non-terminal residue" evidence="4">
    <location>
        <position position="1"/>
    </location>
</feature>
<gene>
    <name evidence="4" type="ORF">M569_06760</name>
</gene>
<dbReference type="Proteomes" id="UP000015453">
    <property type="component" value="Unassembled WGS sequence"/>
</dbReference>
<dbReference type="PANTHER" id="PTHR45717:SF4">
    <property type="entry name" value="OS04G0450200 PROTEIN"/>
    <property type="match status" value="1"/>
</dbReference>